<keyword evidence="4" id="KW-1185">Reference proteome</keyword>
<dbReference type="AlphaFoldDB" id="A0AAD3HU49"/>
<evidence type="ECO:0008006" key="5">
    <source>
        <dbReference type="Google" id="ProtNLM"/>
    </source>
</evidence>
<gene>
    <name evidence="3" type="ORF">Agub_g15327</name>
</gene>
<feature type="transmembrane region" description="Helical" evidence="1">
    <location>
        <begin position="557"/>
        <end position="585"/>
    </location>
</feature>
<proteinExistence type="predicted"/>
<dbReference type="GO" id="GO:0060271">
    <property type="term" value="P:cilium assembly"/>
    <property type="evidence" value="ECO:0007669"/>
    <property type="project" value="InterPro"/>
</dbReference>
<feature type="transmembrane region" description="Helical" evidence="1">
    <location>
        <begin position="605"/>
        <end position="627"/>
    </location>
</feature>
<feature type="signal peptide" evidence="2">
    <location>
        <begin position="1"/>
        <end position="23"/>
    </location>
</feature>
<reference evidence="3 4" key="1">
    <citation type="journal article" date="2021" name="Sci. Rep.">
        <title>Genome sequencing of the multicellular alga Astrephomene provides insights into convergent evolution of germ-soma differentiation.</title>
        <authorList>
            <person name="Yamashita S."/>
            <person name="Yamamoto K."/>
            <person name="Matsuzaki R."/>
            <person name="Suzuki S."/>
            <person name="Yamaguchi H."/>
            <person name="Hirooka S."/>
            <person name="Minakuchi Y."/>
            <person name="Miyagishima S."/>
            <person name="Kawachi M."/>
            <person name="Toyoda A."/>
            <person name="Nozaki H."/>
        </authorList>
    </citation>
    <scope>NUCLEOTIDE SEQUENCE [LARGE SCALE GENOMIC DNA]</scope>
    <source>
        <strain evidence="3 4">NIES-4017</strain>
    </source>
</reference>
<evidence type="ECO:0000256" key="2">
    <source>
        <dbReference type="SAM" id="SignalP"/>
    </source>
</evidence>
<dbReference type="InterPro" id="IPR019170">
    <property type="entry name" value="Meckelin"/>
</dbReference>
<organism evidence="3 4">
    <name type="scientific">Astrephomene gubernaculifera</name>
    <dbReference type="NCBI Taxonomy" id="47775"/>
    <lineage>
        <taxon>Eukaryota</taxon>
        <taxon>Viridiplantae</taxon>
        <taxon>Chlorophyta</taxon>
        <taxon>core chlorophytes</taxon>
        <taxon>Chlorophyceae</taxon>
        <taxon>CS clade</taxon>
        <taxon>Chlamydomonadales</taxon>
        <taxon>Astrephomenaceae</taxon>
        <taxon>Astrephomene</taxon>
    </lineage>
</organism>
<name>A0AAD3HU49_9CHLO</name>
<dbReference type="Proteomes" id="UP001054857">
    <property type="component" value="Unassembled WGS sequence"/>
</dbReference>
<feature type="transmembrane region" description="Helical" evidence="1">
    <location>
        <begin position="682"/>
        <end position="700"/>
    </location>
</feature>
<feature type="chain" id="PRO_5041947787" description="Meckelin" evidence="2">
    <location>
        <begin position="24"/>
        <end position="1001"/>
    </location>
</feature>
<protein>
    <recommendedName>
        <fullName evidence="5">Meckelin</fullName>
    </recommendedName>
</protein>
<evidence type="ECO:0000256" key="1">
    <source>
        <dbReference type="SAM" id="Phobius"/>
    </source>
</evidence>
<evidence type="ECO:0000313" key="4">
    <source>
        <dbReference type="Proteomes" id="UP001054857"/>
    </source>
</evidence>
<dbReference type="GO" id="GO:0036038">
    <property type="term" value="C:MKS complex"/>
    <property type="evidence" value="ECO:0007669"/>
    <property type="project" value="InterPro"/>
</dbReference>
<evidence type="ECO:0000313" key="3">
    <source>
        <dbReference type="EMBL" id="GFR52700.1"/>
    </source>
</evidence>
<keyword evidence="2" id="KW-0732">Signal</keyword>
<keyword evidence="1" id="KW-0472">Membrane</keyword>
<feature type="transmembrane region" description="Helical" evidence="1">
    <location>
        <begin position="519"/>
        <end position="545"/>
    </location>
</feature>
<accession>A0AAD3HU49</accession>
<dbReference type="Pfam" id="PF09773">
    <property type="entry name" value="Meckelin"/>
    <property type="match status" value="1"/>
</dbReference>
<keyword evidence="1" id="KW-1133">Transmembrane helix</keyword>
<dbReference type="PANTHER" id="PTHR21274:SF0">
    <property type="entry name" value="MECKELIN"/>
    <property type="match status" value="1"/>
</dbReference>
<dbReference type="PANTHER" id="PTHR21274">
    <property type="entry name" value="MECKELIN"/>
    <property type="match status" value="1"/>
</dbReference>
<comment type="caution">
    <text evidence="3">The sequence shown here is derived from an EMBL/GenBank/DDBJ whole genome shotgun (WGS) entry which is preliminary data.</text>
</comment>
<sequence length="1001" mass="110677">MGSVAATLLWGLSLLVIIHSSKGQSSLAISLQTSCAPLKFFDISSLQCKDCPSGTFPNSAQTACITCDASSGAAYNFQYGYSMSQTWWPALLQSSTSCACQTTPEGSTTVISTATSNGTLYQRCVVCPSGTTANSLGQCAPSGSSLSLPATTSQQLSQALTLLGVGLSVTAATQAFIEVPSSVPNSQLQLTIQQSEPLVDLLGPSALACRQGMGADREACNAVANLCVLTLYDSTSAACRMYDALVNAFAATTTTYSPPPPPSGTTTTTRTTVRRTTSYHPETGAMPWLYYGGSGYVDDSNMDLRVMFSKGSLAQGKVSSLTFILSSYLLNGTWLGYNQWTSEFQLCGAPQNDGSRWYRMGWNYDNSCSLKLEGLLARASAGLTGGADTVVHELFLQVGSQSLYPIPVKVTNKDVMDGNTQADTGAVRRFFFVDARLGYSAQSKQLQAVQYPSSMQLDIVLRRSPRDSIYVPQLTISYNAWQTSTLSTVNLEGSAAIEEREVAFRVVYSNEESLNKRFWYAWQTILIVLEVVGAFPAMLLSIFRYIRKKREQADLDFLVYAGVCVADYGSFALAMALLVVSLYYLILYKLQEEVLFLMLQDSDLYNFKVTVILAVVGQALGLLWTLWRQVRTDVFFIDWEKARKVLSKEGTREEPAPVSCWRMLMVANEFNELQTIRITTPAFTLLMMVMILEGANVISSGSVTPDAADYRDYWGVTSSIVLRFGVEAAFFLVLFLGQYLFKKRLYYPYVANPVTQFVDLMFLANISAIIFDDTHSGYYIHGRNQAQHSDTTLRDLNQELLKEEEGLTAQRGLIASAANPRLADNQLFLMYVTDPIRKTYDAKMLQLVKQATNDARNRKGTVSTFLRGSGRQRENVLSAQQEITLLFKQMVDDVERNHGSQVVEPTYFQSALELPPDNALHNPAFVHDYWETFTNTMFLGCEVRLYVFEALFFCAVDMALRNVAVSALLTFLMVRAVAYLRGSFGEDNLSQKTLVDRHFLI</sequence>
<dbReference type="EMBL" id="BMAR01000069">
    <property type="protein sequence ID" value="GFR52700.1"/>
    <property type="molecule type" value="Genomic_DNA"/>
</dbReference>
<feature type="transmembrane region" description="Helical" evidence="1">
    <location>
        <begin position="720"/>
        <end position="741"/>
    </location>
</feature>
<keyword evidence="1" id="KW-0812">Transmembrane</keyword>